<dbReference type="InterPro" id="IPR000086">
    <property type="entry name" value="NUDIX_hydrolase_dom"/>
</dbReference>
<dbReference type="AlphaFoldDB" id="A0A6H0Y6H5"/>
<evidence type="ECO:0000313" key="3">
    <source>
        <dbReference type="Proteomes" id="UP000503462"/>
    </source>
</evidence>
<dbReference type="EMBL" id="CP051143">
    <property type="protein sequence ID" value="QIX02458.1"/>
    <property type="molecule type" value="Genomic_DNA"/>
</dbReference>
<dbReference type="Proteomes" id="UP000503462">
    <property type="component" value="Chromosome 5"/>
</dbReference>
<dbReference type="OrthoDB" id="276276at2759"/>
<keyword evidence="3" id="KW-1185">Reference proteome</keyword>
<dbReference type="SUPFAM" id="SSF55811">
    <property type="entry name" value="Nudix"/>
    <property type="match status" value="1"/>
</dbReference>
<dbReference type="Pfam" id="PF00293">
    <property type="entry name" value="NUDIX"/>
    <property type="match status" value="1"/>
</dbReference>
<dbReference type="CDD" id="cd02883">
    <property type="entry name" value="NUDIX_Hydrolase"/>
    <property type="match status" value="1"/>
</dbReference>
<protein>
    <recommendedName>
        <fullName evidence="1">Nudix hydrolase domain-containing protein</fullName>
    </recommendedName>
</protein>
<sequence length="193" mass="21431">MIASNAAVQSAFRVDDSLQGWNISAKEWLMKHHKANDIDGLATAIAVFDTRGRLLIVQRAAHDSMPNRWELPGGAVDDDDPTILHGAARELFEEAGLLAQSFTHVIPAGPQVAPGNVFTNSTKTKRWCQFAFHATVEGLRVQLDPNEHQAFFWAMEDEIRAQQSAEQDLPITKEAVLAIMIEAFRLRRTGMKA</sequence>
<dbReference type="PROSITE" id="PS51462">
    <property type="entry name" value="NUDIX"/>
    <property type="match status" value="1"/>
</dbReference>
<proteinExistence type="predicted"/>
<gene>
    <name evidence="2" type="ORF">AMS68_007975</name>
</gene>
<evidence type="ECO:0000259" key="1">
    <source>
        <dbReference type="PROSITE" id="PS51462"/>
    </source>
</evidence>
<dbReference type="PANTHER" id="PTHR43736">
    <property type="entry name" value="ADP-RIBOSE PYROPHOSPHATASE"/>
    <property type="match status" value="1"/>
</dbReference>
<accession>A0A6H0Y6H5</accession>
<dbReference type="InterPro" id="IPR015797">
    <property type="entry name" value="NUDIX_hydrolase-like_dom_sf"/>
</dbReference>
<evidence type="ECO:0000313" key="2">
    <source>
        <dbReference type="EMBL" id="QIX02458.1"/>
    </source>
</evidence>
<name>A0A6H0Y6H5_9PEZI</name>
<feature type="domain" description="Nudix hydrolase" evidence="1">
    <location>
        <begin position="38"/>
        <end position="177"/>
    </location>
</feature>
<dbReference type="Gene3D" id="3.90.79.10">
    <property type="entry name" value="Nucleoside Triphosphate Pyrophosphohydrolase"/>
    <property type="match status" value="1"/>
</dbReference>
<organism evidence="2 3">
    <name type="scientific">Peltaster fructicola</name>
    <dbReference type="NCBI Taxonomy" id="286661"/>
    <lineage>
        <taxon>Eukaryota</taxon>
        <taxon>Fungi</taxon>
        <taxon>Dikarya</taxon>
        <taxon>Ascomycota</taxon>
        <taxon>Pezizomycotina</taxon>
        <taxon>Dothideomycetes</taxon>
        <taxon>Dothideomycetes incertae sedis</taxon>
        <taxon>Peltaster</taxon>
    </lineage>
</organism>
<reference evidence="2 3" key="1">
    <citation type="journal article" date="2016" name="Sci. Rep.">
        <title>Peltaster fructicola genome reveals evolution from an invasive phytopathogen to an ectophytic parasite.</title>
        <authorList>
            <person name="Xu C."/>
            <person name="Chen H."/>
            <person name="Gleason M.L."/>
            <person name="Xu J.R."/>
            <person name="Liu H."/>
            <person name="Zhang R."/>
            <person name="Sun G."/>
        </authorList>
    </citation>
    <scope>NUCLEOTIDE SEQUENCE [LARGE SCALE GENOMIC DNA]</scope>
    <source>
        <strain evidence="2 3">LNHT1506</strain>
    </source>
</reference>
<dbReference type="PANTHER" id="PTHR43736:SF1">
    <property type="entry name" value="DIHYDRONEOPTERIN TRIPHOSPHATE DIPHOSPHATASE"/>
    <property type="match status" value="1"/>
</dbReference>